<keyword evidence="4 10" id="KW-0863">Zinc-finger</keyword>
<dbReference type="AlphaFoldDB" id="A8NYH9"/>
<dbReference type="InterPro" id="IPR013087">
    <property type="entry name" value="Znf_C2H2_type"/>
</dbReference>
<keyword evidence="3" id="KW-0677">Repeat</keyword>
<evidence type="ECO:0000256" key="2">
    <source>
        <dbReference type="ARBA" id="ARBA00022723"/>
    </source>
</evidence>
<keyword evidence="9" id="KW-0539">Nucleus</keyword>
<evidence type="ECO:0000256" key="1">
    <source>
        <dbReference type="ARBA" id="ARBA00004123"/>
    </source>
</evidence>
<dbReference type="SUPFAM" id="SSF57667">
    <property type="entry name" value="beta-beta-alpha zinc fingers"/>
    <property type="match status" value="1"/>
</dbReference>
<dbReference type="GO" id="GO:0000978">
    <property type="term" value="F:RNA polymerase II cis-regulatory region sequence-specific DNA binding"/>
    <property type="evidence" value="ECO:0007669"/>
    <property type="project" value="TreeGrafter"/>
</dbReference>
<feature type="domain" description="C2H2-type" evidence="12">
    <location>
        <begin position="215"/>
        <end position="245"/>
    </location>
</feature>
<organism evidence="13 14">
    <name type="scientific">Coprinopsis cinerea (strain Okayama-7 / 130 / ATCC MYA-4618 / FGSC 9003)</name>
    <name type="common">Inky cap fungus</name>
    <name type="synonym">Hormographiella aspergillata</name>
    <dbReference type="NCBI Taxonomy" id="240176"/>
    <lineage>
        <taxon>Eukaryota</taxon>
        <taxon>Fungi</taxon>
        <taxon>Dikarya</taxon>
        <taxon>Basidiomycota</taxon>
        <taxon>Agaricomycotina</taxon>
        <taxon>Agaricomycetes</taxon>
        <taxon>Agaricomycetidae</taxon>
        <taxon>Agaricales</taxon>
        <taxon>Agaricineae</taxon>
        <taxon>Psathyrellaceae</taxon>
        <taxon>Coprinopsis</taxon>
    </lineage>
</organism>
<comment type="subcellular location">
    <subcellularLocation>
        <location evidence="1">Nucleus</location>
    </subcellularLocation>
</comment>
<dbReference type="InterPro" id="IPR036236">
    <property type="entry name" value="Znf_C2H2_sf"/>
</dbReference>
<dbReference type="PANTHER" id="PTHR19818">
    <property type="entry name" value="ZINC FINGER PROTEIN ZIC AND GLI"/>
    <property type="match status" value="1"/>
</dbReference>
<dbReference type="PROSITE" id="PS00028">
    <property type="entry name" value="ZINC_FINGER_C2H2_1"/>
    <property type="match status" value="2"/>
</dbReference>
<dbReference type="VEuPathDB" id="FungiDB:CC1G_01345"/>
<feature type="region of interest" description="Disordered" evidence="11">
    <location>
        <begin position="1"/>
        <end position="81"/>
    </location>
</feature>
<dbReference type="KEGG" id="cci:CC1G_01345"/>
<dbReference type="Gene3D" id="3.30.160.60">
    <property type="entry name" value="Classic Zinc Finger"/>
    <property type="match status" value="2"/>
</dbReference>
<evidence type="ECO:0000256" key="3">
    <source>
        <dbReference type="ARBA" id="ARBA00022737"/>
    </source>
</evidence>
<evidence type="ECO:0000256" key="11">
    <source>
        <dbReference type="SAM" id="MobiDB-lite"/>
    </source>
</evidence>
<dbReference type="InterPro" id="IPR050329">
    <property type="entry name" value="GLI_C2H2-zinc-finger"/>
</dbReference>
<feature type="domain" description="C2H2-type" evidence="12">
    <location>
        <begin position="187"/>
        <end position="214"/>
    </location>
</feature>
<dbReference type="eggNOG" id="KOG1721">
    <property type="taxonomic scope" value="Eukaryota"/>
</dbReference>
<dbReference type="SMART" id="SM00355">
    <property type="entry name" value="ZnF_C2H2"/>
    <property type="match status" value="4"/>
</dbReference>
<protein>
    <recommendedName>
        <fullName evidence="12">C2H2-type domain-containing protein</fullName>
    </recommendedName>
</protein>
<evidence type="ECO:0000256" key="7">
    <source>
        <dbReference type="ARBA" id="ARBA00023125"/>
    </source>
</evidence>
<dbReference type="Proteomes" id="UP000001861">
    <property type="component" value="Unassembled WGS sequence"/>
</dbReference>
<dbReference type="GO" id="GO:0008270">
    <property type="term" value="F:zinc ion binding"/>
    <property type="evidence" value="ECO:0007669"/>
    <property type="project" value="UniProtKB-KW"/>
</dbReference>
<dbReference type="GO" id="GO:0005634">
    <property type="term" value="C:nucleus"/>
    <property type="evidence" value="ECO:0007669"/>
    <property type="project" value="UniProtKB-SubCell"/>
</dbReference>
<evidence type="ECO:0000256" key="6">
    <source>
        <dbReference type="ARBA" id="ARBA00023015"/>
    </source>
</evidence>
<evidence type="ECO:0000256" key="10">
    <source>
        <dbReference type="PROSITE-ProRule" id="PRU00042"/>
    </source>
</evidence>
<feature type="compositionally biased region" description="Polar residues" evidence="11">
    <location>
        <begin position="61"/>
        <end position="78"/>
    </location>
</feature>
<proteinExistence type="predicted"/>
<dbReference type="GO" id="GO:0000981">
    <property type="term" value="F:DNA-binding transcription factor activity, RNA polymerase II-specific"/>
    <property type="evidence" value="ECO:0007669"/>
    <property type="project" value="TreeGrafter"/>
</dbReference>
<keyword evidence="14" id="KW-1185">Reference proteome</keyword>
<feature type="region of interest" description="Disordered" evidence="11">
    <location>
        <begin position="313"/>
        <end position="356"/>
    </location>
</feature>
<keyword evidence="7" id="KW-0238">DNA-binding</keyword>
<dbReference type="GO" id="GO:0045944">
    <property type="term" value="P:positive regulation of transcription by RNA polymerase II"/>
    <property type="evidence" value="ECO:0007669"/>
    <property type="project" value="UniProtKB-ARBA"/>
</dbReference>
<keyword evidence="2" id="KW-0479">Metal-binding</keyword>
<dbReference type="GeneID" id="6013989"/>
<dbReference type="RefSeq" id="XP_001837433.1">
    <property type="nucleotide sequence ID" value="XM_001837381.2"/>
</dbReference>
<evidence type="ECO:0000256" key="5">
    <source>
        <dbReference type="ARBA" id="ARBA00022833"/>
    </source>
</evidence>
<gene>
    <name evidence="13" type="ORF">CC1G_01345</name>
</gene>
<dbReference type="InParanoid" id="A8NYH9"/>
<dbReference type="PROSITE" id="PS50157">
    <property type="entry name" value="ZINC_FINGER_C2H2_2"/>
    <property type="match status" value="2"/>
</dbReference>
<dbReference type="FunFam" id="3.30.160.60:FF:000322">
    <property type="entry name" value="GDNF-inducible zinc finger protein 1"/>
    <property type="match status" value="1"/>
</dbReference>
<dbReference type="Pfam" id="PF00096">
    <property type="entry name" value="zf-C2H2"/>
    <property type="match status" value="1"/>
</dbReference>
<evidence type="ECO:0000259" key="12">
    <source>
        <dbReference type="PROSITE" id="PS50157"/>
    </source>
</evidence>
<comment type="caution">
    <text evidence="13">The sequence shown here is derived from an EMBL/GenBank/DDBJ whole genome shotgun (WGS) entry which is preliminary data.</text>
</comment>
<name>A8NYH9_COPC7</name>
<evidence type="ECO:0000256" key="4">
    <source>
        <dbReference type="ARBA" id="ARBA00022771"/>
    </source>
</evidence>
<dbReference type="EMBL" id="AACS02000005">
    <property type="protein sequence ID" value="EAU84349.1"/>
    <property type="molecule type" value="Genomic_DNA"/>
</dbReference>
<sequence>MAKAKQSAPRGLRQPGPPTDASVPTTNPLNDGPCNDSPPAAPDIRLPQLLSRKPLRRETSLDINNPSFESPLSDSSKGPINYDDQEWVDTVAFGRSSKIPVESIHGKQEEVLVPIPEPLTPSRLGPLDLISTSTRDRKSGTQPSFICTNESCVEVDKKTGRRTYKKAFVRRGDYNRHCALHSGLKPFECPECGKRFSQNSGLKTHLNIHNDLRPHACGHPGCDKTFADPSSRTRHRKEKHLHPLPYWCPVRVCTFKNKRPSIFKKHLMENHGVNADGFDIEMYSGKERTQVINNHKQFQQSLSHDYDEYLPVAAQRRRRRSSASSTPYSRKRSKKDKGPDGYPPLQSNISYSPDGHLSKEIRSKGAFIVPPESITMPSLYPAYQPQVRQSSPSTPATEYPYIDLQACAGYSTSSFSMPNLNLTRSMSPVTDSAFHSYLTQSSGYPLSFTDPSQIWGSPNFHAFESPR</sequence>
<keyword evidence="8" id="KW-0804">Transcription</keyword>
<evidence type="ECO:0000313" key="13">
    <source>
        <dbReference type="EMBL" id="EAU84349.1"/>
    </source>
</evidence>
<dbReference type="OrthoDB" id="654211at2759"/>
<keyword evidence="5" id="KW-0862">Zinc</keyword>
<keyword evidence="6" id="KW-0805">Transcription regulation</keyword>
<evidence type="ECO:0000256" key="9">
    <source>
        <dbReference type="ARBA" id="ARBA00023242"/>
    </source>
</evidence>
<dbReference type="PANTHER" id="PTHR19818:SF139">
    <property type="entry name" value="PAIR-RULE PROTEIN ODD-PAIRED"/>
    <property type="match status" value="1"/>
</dbReference>
<accession>A8NYH9</accession>
<dbReference type="OMA" id="WIYFAGL"/>
<reference evidence="13 14" key="1">
    <citation type="journal article" date="2010" name="Proc. Natl. Acad. Sci. U.S.A.">
        <title>Insights into evolution of multicellular fungi from the assembled chromosomes of the mushroom Coprinopsis cinerea (Coprinus cinereus).</title>
        <authorList>
            <person name="Stajich J.E."/>
            <person name="Wilke S.K."/>
            <person name="Ahren D."/>
            <person name="Au C.H."/>
            <person name="Birren B.W."/>
            <person name="Borodovsky M."/>
            <person name="Burns C."/>
            <person name="Canback B."/>
            <person name="Casselton L.A."/>
            <person name="Cheng C.K."/>
            <person name="Deng J."/>
            <person name="Dietrich F.S."/>
            <person name="Fargo D.C."/>
            <person name="Farman M.L."/>
            <person name="Gathman A.C."/>
            <person name="Goldberg J."/>
            <person name="Guigo R."/>
            <person name="Hoegger P.J."/>
            <person name="Hooker J.B."/>
            <person name="Huggins A."/>
            <person name="James T.Y."/>
            <person name="Kamada T."/>
            <person name="Kilaru S."/>
            <person name="Kodira C."/>
            <person name="Kues U."/>
            <person name="Kupfer D."/>
            <person name="Kwan H.S."/>
            <person name="Lomsadze A."/>
            <person name="Li W."/>
            <person name="Lilly W.W."/>
            <person name="Ma L.J."/>
            <person name="Mackey A.J."/>
            <person name="Manning G."/>
            <person name="Martin F."/>
            <person name="Muraguchi H."/>
            <person name="Natvig D.O."/>
            <person name="Palmerini H."/>
            <person name="Ramesh M.A."/>
            <person name="Rehmeyer C.J."/>
            <person name="Roe B.A."/>
            <person name="Shenoy N."/>
            <person name="Stanke M."/>
            <person name="Ter-Hovhannisyan V."/>
            <person name="Tunlid A."/>
            <person name="Velagapudi R."/>
            <person name="Vision T.J."/>
            <person name="Zeng Q."/>
            <person name="Zolan M.E."/>
            <person name="Pukkila P.J."/>
        </authorList>
    </citation>
    <scope>NUCLEOTIDE SEQUENCE [LARGE SCALE GENOMIC DNA]</scope>
    <source>
        <strain evidence="14">Okayama-7 / 130 / ATCC MYA-4618 / FGSC 9003</strain>
    </source>
</reference>
<evidence type="ECO:0000256" key="8">
    <source>
        <dbReference type="ARBA" id="ARBA00023163"/>
    </source>
</evidence>
<evidence type="ECO:0000313" key="14">
    <source>
        <dbReference type="Proteomes" id="UP000001861"/>
    </source>
</evidence>